<name>A0ABZ0RJR3_9BACT</name>
<dbReference type="InterPro" id="IPR010298">
    <property type="entry name" value="YacP-like"/>
</dbReference>
<dbReference type="PANTHER" id="PTHR34547">
    <property type="entry name" value="YACP-LIKE NYN DOMAIN PROTEIN"/>
    <property type="match status" value="1"/>
</dbReference>
<gene>
    <name evidence="2" type="ORF">SH580_18085</name>
</gene>
<dbReference type="PANTHER" id="PTHR34547:SF1">
    <property type="entry name" value="YACP-LIKE NYN DOMAIN PROTEIN"/>
    <property type="match status" value="1"/>
</dbReference>
<evidence type="ECO:0000256" key="1">
    <source>
        <dbReference type="SAM" id="Coils"/>
    </source>
</evidence>
<feature type="coiled-coil region" evidence="1">
    <location>
        <begin position="19"/>
        <end position="46"/>
    </location>
</feature>
<dbReference type="RefSeq" id="WP_319832223.1">
    <property type="nucleotide sequence ID" value="NZ_CP138858.1"/>
</dbReference>
<evidence type="ECO:0000313" key="2">
    <source>
        <dbReference type="EMBL" id="WPJ95333.1"/>
    </source>
</evidence>
<dbReference type="Pfam" id="PF05991">
    <property type="entry name" value="NYN_YacP"/>
    <property type="match status" value="1"/>
</dbReference>
<dbReference type="Proteomes" id="UP001324993">
    <property type="component" value="Chromosome"/>
</dbReference>
<keyword evidence="1" id="KW-0175">Coiled coil</keyword>
<organism evidence="2 3">
    <name type="scientific">Coraliomargarita algicola</name>
    <dbReference type="NCBI Taxonomy" id="3092156"/>
    <lineage>
        <taxon>Bacteria</taxon>
        <taxon>Pseudomonadati</taxon>
        <taxon>Verrucomicrobiota</taxon>
        <taxon>Opitutia</taxon>
        <taxon>Puniceicoccales</taxon>
        <taxon>Coraliomargaritaceae</taxon>
        <taxon>Coraliomargarita</taxon>
    </lineage>
</organism>
<reference evidence="2 3" key="1">
    <citation type="submission" date="2023-11" db="EMBL/GenBank/DDBJ databases">
        <title>Coraliomargarita sp. nov., isolated from marine algae.</title>
        <authorList>
            <person name="Lee J.K."/>
            <person name="Baek J.H."/>
            <person name="Kim J.M."/>
            <person name="Choi D.G."/>
            <person name="Jeon C.O."/>
        </authorList>
    </citation>
    <scope>NUCLEOTIDE SEQUENCE [LARGE SCALE GENOMIC DNA]</scope>
    <source>
        <strain evidence="2 3">J2-16</strain>
    </source>
</reference>
<dbReference type="EMBL" id="CP138858">
    <property type="protein sequence ID" value="WPJ95333.1"/>
    <property type="molecule type" value="Genomic_DNA"/>
</dbReference>
<proteinExistence type="predicted"/>
<protein>
    <submittedName>
        <fullName evidence="2">NYN domain-containing protein</fullName>
    </submittedName>
</protein>
<keyword evidence="3" id="KW-1185">Reference proteome</keyword>
<evidence type="ECO:0000313" key="3">
    <source>
        <dbReference type="Proteomes" id="UP001324993"/>
    </source>
</evidence>
<accession>A0ABZ0RJR3</accession>
<sequence>MKYLFIDAYNVICATDSLRQTMQVNLDAARDQLADLVRSIHDAEGVRVALVLDSRNDKLEIEHPYKKKTFEYVYAPAAVSADGVIERMVARVKHAADATVVSNDRMVRESVRAHGAIALRPEELFEWSRACESRLVQDARRRNTANAKDFRNGINLDL</sequence>